<keyword evidence="3" id="KW-1185">Reference proteome</keyword>
<dbReference type="InterPro" id="IPR036249">
    <property type="entry name" value="Thioredoxin-like_sf"/>
</dbReference>
<reference evidence="2" key="1">
    <citation type="submission" date="2014-12" db="EMBL/GenBank/DDBJ databases">
        <title>Genome Sequence of Valsa Canker Pathogens Uncovers a Specific Adaption of Colonization on Woody Bark.</title>
        <authorList>
            <person name="Yin Z."/>
            <person name="Liu H."/>
            <person name="Gao X."/>
            <person name="Li Z."/>
            <person name="Song N."/>
            <person name="Ke X."/>
            <person name="Dai Q."/>
            <person name="Wu Y."/>
            <person name="Sun Y."/>
            <person name="Xu J.-R."/>
            <person name="Kang Z.K."/>
            <person name="Wang L."/>
            <person name="Huang L."/>
        </authorList>
    </citation>
    <scope>NUCLEOTIDE SEQUENCE [LARGE SCALE GENOMIC DNA]</scope>
    <source>
        <strain evidence="2">03-8</strain>
    </source>
</reference>
<accession>A0A194W300</accession>
<keyword evidence="1" id="KW-0812">Transmembrane</keyword>
<dbReference type="PANTHER" id="PTHR33875">
    <property type="entry name" value="OS09G0542200 PROTEIN"/>
    <property type="match status" value="1"/>
</dbReference>
<dbReference type="Gene3D" id="3.40.30.10">
    <property type="entry name" value="Glutaredoxin"/>
    <property type="match status" value="1"/>
</dbReference>
<evidence type="ECO:0000256" key="1">
    <source>
        <dbReference type="SAM" id="Phobius"/>
    </source>
</evidence>
<sequence>MGYLVIPGGGGGYAYRHTKTSSLLRHTSPSSPNMRPSKAFISAHNLRISTPSLTTRTKFLPTYTPATYFVAHRRLNSNIAMALPPKFKGQRLLFFSEDATEVSIAEPLHTVEIYLDYVCPFSAKIFNTFVNSVAPKIRADPKLATKVQVIFRQQIQPWHPSSTLVHEAALAVLKLNPSKFWEFSSALFNDQKAYFDVNVVNEPRNATYKRLAKLGADSVGVSADELYKLLAIPEKAADDGSLNVGNEVTNDLKVVIKMARLVGVHVSPTVIFDGVVNNDISSGWTADQWLEWLALRSRARPTPCHTPSRISEGLELTQQHLVRRASSSPKQGPDQPQPQFEVPPRSIIYHIGTPRIMFLGALKLTTVFVFGFFTVVVIPSYISADQPLWQTAGLTAASTIPFLAVWYLTSPMAVWIHLRIPNQFRRSKHHAERYLASLPADAELAITTMGALGKPRVSHVRVSGLRPARRRLGLVNYVRDVAAENARRRWWTFRAVGGFRIEDEVTTGKGARYKEWEGVARQIRGRAPGEAQ</sequence>
<proteinExistence type="predicted"/>
<name>A0A194W300_CYTMA</name>
<evidence type="ECO:0000313" key="2">
    <source>
        <dbReference type="EMBL" id="KUI70839.1"/>
    </source>
</evidence>
<keyword evidence="1" id="KW-0472">Membrane</keyword>
<evidence type="ECO:0000313" key="3">
    <source>
        <dbReference type="Proteomes" id="UP000078559"/>
    </source>
</evidence>
<dbReference type="SMR" id="A0A194W300"/>
<keyword evidence="1" id="KW-1133">Transmembrane helix</keyword>
<feature type="transmembrane region" description="Helical" evidence="1">
    <location>
        <begin position="356"/>
        <end position="382"/>
    </location>
</feature>
<dbReference type="SUPFAM" id="SSF52833">
    <property type="entry name" value="Thioredoxin-like"/>
    <property type="match status" value="1"/>
</dbReference>
<dbReference type="OrthoDB" id="37297at2759"/>
<dbReference type="EMBL" id="CM003103">
    <property type="protein sequence ID" value="KUI70839.1"/>
    <property type="molecule type" value="Genomic_DNA"/>
</dbReference>
<dbReference type="Proteomes" id="UP000078559">
    <property type="component" value="Chromosome 6"/>
</dbReference>
<feature type="transmembrane region" description="Helical" evidence="1">
    <location>
        <begin position="394"/>
        <end position="418"/>
    </location>
</feature>
<dbReference type="PANTHER" id="PTHR33875:SF2">
    <property type="entry name" value="ACR183CP"/>
    <property type="match status" value="1"/>
</dbReference>
<dbReference type="AlphaFoldDB" id="A0A194W300"/>
<organism evidence="2 3">
    <name type="scientific">Cytospora mali</name>
    <name type="common">Apple Valsa canker fungus</name>
    <name type="synonym">Valsa mali</name>
    <dbReference type="NCBI Taxonomy" id="578113"/>
    <lineage>
        <taxon>Eukaryota</taxon>
        <taxon>Fungi</taxon>
        <taxon>Dikarya</taxon>
        <taxon>Ascomycota</taxon>
        <taxon>Pezizomycotina</taxon>
        <taxon>Sordariomycetes</taxon>
        <taxon>Sordariomycetidae</taxon>
        <taxon>Diaporthales</taxon>
        <taxon>Cytosporaceae</taxon>
        <taxon>Cytospora</taxon>
    </lineage>
</organism>
<gene>
    <name evidence="2" type="ORF">VM1G_06185</name>
</gene>
<protein>
    <submittedName>
        <fullName evidence="2">Uncharacterized protein</fullName>
    </submittedName>
</protein>